<organism evidence="3 4">
    <name type="scientific">Volucribacter amazonae</name>
    <dbReference type="NCBI Taxonomy" id="256731"/>
    <lineage>
        <taxon>Bacteria</taxon>
        <taxon>Pseudomonadati</taxon>
        <taxon>Pseudomonadota</taxon>
        <taxon>Gammaproteobacteria</taxon>
        <taxon>Pasteurellales</taxon>
        <taxon>Pasteurellaceae</taxon>
        <taxon>Volucribacter</taxon>
    </lineage>
</organism>
<comment type="similarity">
    <text evidence="1">Belongs to the YciI family.</text>
</comment>
<dbReference type="EMBL" id="LWID01000001">
    <property type="protein sequence ID" value="MDG6895355.1"/>
    <property type="molecule type" value="Genomic_DNA"/>
</dbReference>
<gene>
    <name evidence="3" type="ORF">A6A20_06910</name>
</gene>
<dbReference type="InterPro" id="IPR005545">
    <property type="entry name" value="YCII"/>
</dbReference>
<evidence type="ECO:0000256" key="1">
    <source>
        <dbReference type="ARBA" id="ARBA00007689"/>
    </source>
</evidence>
<dbReference type="SUPFAM" id="SSF54909">
    <property type="entry name" value="Dimeric alpha+beta barrel"/>
    <property type="match status" value="1"/>
</dbReference>
<feature type="domain" description="YCII-related" evidence="2">
    <location>
        <begin position="4"/>
        <end position="85"/>
    </location>
</feature>
<dbReference type="InterPro" id="IPR011008">
    <property type="entry name" value="Dimeric_a/b-barrel"/>
</dbReference>
<dbReference type="RefSeq" id="WP_279572767.1">
    <property type="nucleotide sequence ID" value="NZ_LWID01000001.1"/>
</dbReference>
<sequence>MFLINITVKAQMSKQQQQALLPSHVAWIQKYIEQGVLVLAGPYTDTLQPSGLVIANVANRAELEKVLAEDSFYPDLADYQINEFNLKFVTPISSLKTA</sequence>
<dbReference type="PANTHER" id="PTHR37828:SF1">
    <property type="entry name" value="YCII-RELATED DOMAIN-CONTAINING PROTEIN"/>
    <property type="match status" value="1"/>
</dbReference>
<accession>A0A9X4PA24</accession>
<evidence type="ECO:0000313" key="4">
    <source>
        <dbReference type="Proteomes" id="UP001155500"/>
    </source>
</evidence>
<evidence type="ECO:0000259" key="2">
    <source>
        <dbReference type="Pfam" id="PF03795"/>
    </source>
</evidence>
<dbReference type="PANTHER" id="PTHR37828">
    <property type="entry name" value="GSR2449 PROTEIN"/>
    <property type="match status" value="1"/>
</dbReference>
<dbReference type="AlphaFoldDB" id="A0A9X4PA24"/>
<proteinExistence type="inferred from homology"/>
<comment type="caution">
    <text evidence="3">The sequence shown here is derived from an EMBL/GenBank/DDBJ whole genome shotgun (WGS) entry which is preliminary data.</text>
</comment>
<evidence type="ECO:0000313" key="3">
    <source>
        <dbReference type="EMBL" id="MDG6895355.1"/>
    </source>
</evidence>
<dbReference type="Proteomes" id="UP001155500">
    <property type="component" value="Unassembled WGS sequence"/>
</dbReference>
<reference evidence="3" key="1">
    <citation type="submission" date="2016-03" db="EMBL/GenBank/DDBJ databases">
        <title>Co-evolution between Pasteurellaceae and their hosts.</title>
        <authorList>
            <person name="Hansen M.J."/>
            <person name="Bojesen A.M."/>
            <person name="Planet P."/>
        </authorList>
    </citation>
    <scope>NUCLEOTIDE SEQUENCE</scope>
    <source>
        <strain evidence="3">146/S8/89</strain>
    </source>
</reference>
<keyword evidence="4" id="KW-1185">Reference proteome</keyword>
<protein>
    <recommendedName>
        <fullName evidence="2">YCII-related domain-containing protein</fullName>
    </recommendedName>
</protein>
<name>A0A9X4PA24_9PAST</name>
<dbReference type="Pfam" id="PF03795">
    <property type="entry name" value="YCII"/>
    <property type="match status" value="1"/>
</dbReference>
<dbReference type="Gene3D" id="3.30.70.1060">
    <property type="entry name" value="Dimeric alpha+beta barrel"/>
    <property type="match status" value="1"/>
</dbReference>